<feature type="region of interest" description="Disordered" evidence="1">
    <location>
        <begin position="16"/>
        <end position="46"/>
    </location>
</feature>
<reference evidence="2 3" key="1">
    <citation type="submission" date="2016-07" db="EMBL/GenBank/DDBJ databases">
        <title>Pervasive Adenine N6-methylation of Active Genes in Fungi.</title>
        <authorList>
            <consortium name="DOE Joint Genome Institute"/>
            <person name="Mondo S.J."/>
            <person name="Dannebaum R.O."/>
            <person name="Kuo R.C."/>
            <person name="Labutti K."/>
            <person name="Haridas S."/>
            <person name="Kuo A."/>
            <person name="Salamov A."/>
            <person name="Ahrendt S.R."/>
            <person name="Lipzen A."/>
            <person name="Sullivan W."/>
            <person name="Andreopoulos W.B."/>
            <person name="Clum A."/>
            <person name="Lindquist E."/>
            <person name="Daum C."/>
            <person name="Ramamoorthy G.K."/>
            <person name="Gryganskyi A."/>
            <person name="Culley D."/>
            <person name="Magnuson J.K."/>
            <person name="James T.Y."/>
            <person name="O'Malley M.A."/>
            <person name="Stajich J.E."/>
            <person name="Spatafora J.W."/>
            <person name="Visel A."/>
            <person name="Grigoriev I.V."/>
        </authorList>
    </citation>
    <scope>NUCLEOTIDE SEQUENCE [LARGE SCALE GENOMIC DNA]</scope>
    <source>
        <strain evidence="2 3">CBS 931.73</strain>
    </source>
</reference>
<evidence type="ECO:0000313" key="3">
    <source>
        <dbReference type="Proteomes" id="UP000193498"/>
    </source>
</evidence>
<organism evidence="2 3">
    <name type="scientific">Basidiobolus meristosporus CBS 931.73</name>
    <dbReference type="NCBI Taxonomy" id="1314790"/>
    <lineage>
        <taxon>Eukaryota</taxon>
        <taxon>Fungi</taxon>
        <taxon>Fungi incertae sedis</taxon>
        <taxon>Zoopagomycota</taxon>
        <taxon>Entomophthoromycotina</taxon>
        <taxon>Basidiobolomycetes</taxon>
        <taxon>Basidiobolales</taxon>
        <taxon>Basidiobolaceae</taxon>
        <taxon>Basidiobolus</taxon>
    </lineage>
</organism>
<feature type="compositionally biased region" description="Acidic residues" evidence="1">
    <location>
        <begin position="104"/>
        <end position="115"/>
    </location>
</feature>
<dbReference type="InParanoid" id="A0A1Y1XAM6"/>
<dbReference type="OrthoDB" id="294251at2759"/>
<sequence>MSMRLNLPTISIPQITFTPNSRHPNRSTALFPRNASKRTDKTREPNFSFAHVNRSFTTLRANSFEHSEHAADTTQYLNAPLTPIYDKHPSELLSPPELRVSGSSDDEETDYEDEDDRFFEQRDQYGFKKSTQYSTKDDYERFISNYEPIVQRRREKWNMLIKNYHGSLPVKSPTIKRYIRKGIPNDVGCATAVQMFG</sequence>
<dbReference type="STRING" id="1314790.A0A1Y1XAM6"/>
<evidence type="ECO:0000256" key="1">
    <source>
        <dbReference type="SAM" id="MobiDB-lite"/>
    </source>
</evidence>
<dbReference type="EMBL" id="MCFE01000659">
    <property type="protein sequence ID" value="ORX82802.1"/>
    <property type="molecule type" value="Genomic_DNA"/>
</dbReference>
<gene>
    <name evidence="2" type="ORF">K493DRAFT_361317</name>
</gene>
<dbReference type="Proteomes" id="UP000193498">
    <property type="component" value="Unassembled WGS sequence"/>
</dbReference>
<evidence type="ECO:0000313" key="2">
    <source>
        <dbReference type="EMBL" id="ORX82802.1"/>
    </source>
</evidence>
<feature type="region of interest" description="Disordered" evidence="1">
    <location>
        <begin position="87"/>
        <end position="115"/>
    </location>
</feature>
<feature type="compositionally biased region" description="Polar residues" evidence="1">
    <location>
        <begin position="16"/>
        <end position="28"/>
    </location>
</feature>
<proteinExistence type="predicted"/>
<name>A0A1Y1XAM6_9FUNG</name>
<comment type="caution">
    <text evidence="2">The sequence shown here is derived from an EMBL/GenBank/DDBJ whole genome shotgun (WGS) entry which is preliminary data.</text>
</comment>
<accession>A0A1Y1XAM6</accession>
<protein>
    <submittedName>
        <fullName evidence="2">Uncharacterized protein</fullName>
    </submittedName>
</protein>
<keyword evidence="3" id="KW-1185">Reference proteome</keyword>
<dbReference type="AlphaFoldDB" id="A0A1Y1XAM6"/>